<dbReference type="Pfam" id="PF00012">
    <property type="entry name" value="HSP70"/>
    <property type="match status" value="1"/>
</dbReference>
<dbReference type="InterPro" id="IPR043129">
    <property type="entry name" value="ATPase_NBD"/>
</dbReference>
<dbReference type="GO" id="GO:0005524">
    <property type="term" value="F:ATP binding"/>
    <property type="evidence" value="ECO:0007669"/>
    <property type="project" value="UniProtKB-KW"/>
</dbReference>
<sequence length="485" mass="51368">MPYALGIDLGTAHTIAAVSRNQRDSWSEPVVVPLETDSEQPGVASVLLLTGDDAVEVGAAAIRGGALAPDRVARDFLDRIGDEVPLALGGRHYPAESLAAALVAWVVDRVEAFEGTPASQLVVTHPVGWGVHRRTVLQAALRELNLPELTLLPRPVAAAEAFAATDRVEVGQEVAVYSLGASRFEAAVLRRGAFGFELRAHADSADVLGGALFDDLLAEHVAAELGELPENPAALAALRAACTEAKERLSTAVAVTIPAPPGLRKATVVVNRTDLDGMIRPVVEHTVQVLHRAVEGADKDALRAVVLVGGSAHVPLIAELVSAAIRVRVVTADDPTTAIARGAALAGGRVAKPTVQASPVPVTPTVTPGTGVTQHTDLMRFDDMDPEVADIGPPPPRPPVEIPALDPPARGLARLTRRVRGGGAEVDELDRDQRSWDFAGDDDDRERKHDRAGRADRADRSDVRAVATDDPPRRRRRIDPDEDDE</sequence>
<dbReference type="AlphaFoldDB" id="A0A7W7VBS9"/>
<dbReference type="Proteomes" id="UP000520767">
    <property type="component" value="Unassembled WGS sequence"/>
</dbReference>
<organism evidence="5 6">
    <name type="scientific">Actinophytocola algeriensis</name>
    <dbReference type="NCBI Taxonomy" id="1768010"/>
    <lineage>
        <taxon>Bacteria</taxon>
        <taxon>Bacillati</taxon>
        <taxon>Actinomycetota</taxon>
        <taxon>Actinomycetes</taxon>
        <taxon>Pseudonocardiales</taxon>
        <taxon>Pseudonocardiaceae</taxon>
    </lineage>
</organism>
<evidence type="ECO:0000256" key="3">
    <source>
        <dbReference type="ARBA" id="ARBA00023186"/>
    </source>
</evidence>
<evidence type="ECO:0000313" key="5">
    <source>
        <dbReference type="EMBL" id="MBB4904306.1"/>
    </source>
</evidence>
<feature type="compositionally biased region" description="Pro residues" evidence="4">
    <location>
        <begin position="392"/>
        <end position="401"/>
    </location>
</feature>
<dbReference type="PANTHER" id="PTHR42749:SF1">
    <property type="entry name" value="CELL SHAPE-DETERMINING PROTEIN MREB"/>
    <property type="match status" value="1"/>
</dbReference>
<gene>
    <name evidence="5" type="ORF">FHR82_000516</name>
</gene>
<evidence type="ECO:0000313" key="6">
    <source>
        <dbReference type="Proteomes" id="UP000520767"/>
    </source>
</evidence>
<dbReference type="InterPro" id="IPR013126">
    <property type="entry name" value="Hsp_70_fam"/>
</dbReference>
<dbReference type="Gene3D" id="3.30.420.40">
    <property type="match status" value="2"/>
</dbReference>
<reference evidence="5 6" key="1">
    <citation type="submission" date="2020-08" db="EMBL/GenBank/DDBJ databases">
        <title>Genomic Encyclopedia of Type Strains, Phase III (KMG-III): the genomes of soil and plant-associated and newly described type strains.</title>
        <authorList>
            <person name="Whitman W."/>
        </authorList>
    </citation>
    <scope>NUCLEOTIDE SEQUENCE [LARGE SCALE GENOMIC DNA]</scope>
    <source>
        <strain evidence="5 6">CECT 8960</strain>
    </source>
</reference>
<dbReference type="PRINTS" id="PR00301">
    <property type="entry name" value="HEATSHOCK70"/>
</dbReference>
<dbReference type="RefSeq" id="WP_184808574.1">
    <property type="nucleotide sequence ID" value="NZ_JACHJQ010000001.1"/>
</dbReference>
<proteinExistence type="predicted"/>
<dbReference type="GO" id="GO:0140662">
    <property type="term" value="F:ATP-dependent protein folding chaperone"/>
    <property type="evidence" value="ECO:0007669"/>
    <property type="project" value="InterPro"/>
</dbReference>
<keyword evidence="1" id="KW-0547">Nucleotide-binding</keyword>
<dbReference type="Gene3D" id="3.90.640.10">
    <property type="entry name" value="Actin, Chain A, domain 4"/>
    <property type="match status" value="1"/>
</dbReference>
<dbReference type="SUPFAM" id="SSF53067">
    <property type="entry name" value="Actin-like ATPase domain"/>
    <property type="match status" value="2"/>
</dbReference>
<feature type="compositionally biased region" description="Basic and acidic residues" evidence="4">
    <location>
        <begin position="445"/>
        <end position="463"/>
    </location>
</feature>
<evidence type="ECO:0000256" key="4">
    <source>
        <dbReference type="SAM" id="MobiDB-lite"/>
    </source>
</evidence>
<accession>A0A7W7VBS9</accession>
<dbReference type="EMBL" id="JACHJQ010000001">
    <property type="protein sequence ID" value="MBB4904306.1"/>
    <property type="molecule type" value="Genomic_DNA"/>
</dbReference>
<feature type="region of interest" description="Disordered" evidence="4">
    <location>
        <begin position="387"/>
        <end position="409"/>
    </location>
</feature>
<dbReference type="PANTHER" id="PTHR42749">
    <property type="entry name" value="CELL SHAPE-DETERMINING PROTEIN MREB"/>
    <property type="match status" value="1"/>
</dbReference>
<protein>
    <submittedName>
        <fullName evidence="5">Molecular chaperone DnaK (HSP70)</fullName>
    </submittedName>
</protein>
<keyword evidence="2" id="KW-0067">ATP-binding</keyword>
<evidence type="ECO:0000256" key="1">
    <source>
        <dbReference type="ARBA" id="ARBA00022741"/>
    </source>
</evidence>
<keyword evidence="3" id="KW-0143">Chaperone</keyword>
<comment type="caution">
    <text evidence="5">The sequence shown here is derived from an EMBL/GenBank/DDBJ whole genome shotgun (WGS) entry which is preliminary data.</text>
</comment>
<evidence type="ECO:0000256" key="2">
    <source>
        <dbReference type="ARBA" id="ARBA00022840"/>
    </source>
</evidence>
<name>A0A7W7VBS9_9PSEU</name>
<feature type="region of interest" description="Disordered" evidence="4">
    <location>
        <begin position="423"/>
        <end position="485"/>
    </location>
</feature>
<keyword evidence="6" id="KW-1185">Reference proteome</keyword>